<evidence type="ECO:0000256" key="9">
    <source>
        <dbReference type="SAM" id="MobiDB-lite"/>
    </source>
</evidence>
<evidence type="ECO:0000256" key="8">
    <source>
        <dbReference type="RuleBase" id="RU361201"/>
    </source>
</evidence>
<dbReference type="GO" id="GO:0015031">
    <property type="term" value="P:protein transport"/>
    <property type="evidence" value="ECO:0007669"/>
    <property type="project" value="UniProtKB-KW"/>
</dbReference>
<comment type="caution">
    <text evidence="10">The sequence shown here is derived from an EMBL/GenBank/DDBJ whole genome shotgun (WGS) entry which is preliminary data.</text>
</comment>
<dbReference type="GO" id="GO:0097352">
    <property type="term" value="P:autophagosome maturation"/>
    <property type="evidence" value="ECO:0007669"/>
    <property type="project" value="TreeGrafter"/>
</dbReference>
<keyword evidence="4 8" id="KW-1017">Isopeptide bond</keyword>
<dbReference type="GO" id="GO:0034045">
    <property type="term" value="C:phagophore assembly site membrane"/>
    <property type="evidence" value="ECO:0007669"/>
    <property type="project" value="UniProtKB-SubCell"/>
</dbReference>
<keyword evidence="5 8" id="KW-0833">Ubl conjugation pathway</keyword>
<comment type="similarity">
    <text evidence="1 8">Belongs to the ATG12 family.</text>
</comment>
<gene>
    <name evidence="11" type="ORF">E3P86_00565</name>
    <name evidence="10" type="ORF">E3P90_01724</name>
</gene>
<keyword evidence="6 8" id="KW-0072">Autophagy</keyword>
<dbReference type="GO" id="GO:0034274">
    <property type="term" value="C:Atg12-Atg5-Atg16 complex"/>
    <property type="evidence" value="ECO:0007669"/>
    <property type="project" value="TreeGrafter"/>
</dbReference>
<evidence type="ECO:0000256" key="1">
    <source>
        <dbReference type="ARBA" id="ARBA00007778"/>
    </source>
</evidence>
<evidence type="ECO:0000256" key="3">
    <source>
        <dbReference type="ARBA" id="ARBA00015875"/>
    </source>
</evidence>
<evidence type="ECO:0000256" key="5">
    <source>
        <dbReference type="ARBA" id="ARBA00022786"/>
    </source>
</evidence>
<name>A0A4T0HFK1_WALIC</name>
<keyword evidence="8" id="KW-0653">Protein transport</keyword>
<evidence type="ECO:0000256" key="4">
    <source>
        <dbReference type="ARBA" id="ARBA00022499"/>
    </source>
</evidence>
<dbReference type="InterPro" id="IPR029071">
    <property type="entry name" value="Ubiquitin-like_domsf"/>
</dbReference>
<keyword evidence="8" id="KW-0813">Transport</keyword>
<evidence type="ECO:0000313" key="12">
    <source>
        <dbReference type="Proteomes" id="UP000306954"/>
    </source>
</evidence>
<dbReference type="EMBL" id="SPOI01000013">
    <property type="protein sequence ID" value="TIB41949.1"/>
    <property type="molecule type" value="Genomic_DNA"/>
</dbReference>
<dbReference type="GO" id="GO:0000045">
    <property type="term" value="P:autophagosome assembly"/>
    <property type="evidence" value="ECO:0007669"/>
    <property type="project" value="InterPro"/>
</dbReference>
<dbReference type="Proteomes" id="UP000310689">
    <property type="component" value="Unassembled WGS sequence"/>
</dbReference>
<evidence type="ECO:0000313" key="13">
    <source>
        <dbReference type="Proteomes" id="UP000310689"/>
    </source>
</evidence>
<dbReference type="GO" id="GO:0000421">
    <property type="term" value="C:autophagosome membrane"/>
    <property type="evidence" value="ECO:0007669"/>
    <property type="project" value="TreeGrafter"/>
</dbReference>
<dbReference type="InterPro" id="IPR007242">
    <property type="entry name" value="Atg12"/>
</dbReference>
<dbReference type="FunFam" id="3.10.20.90:FF:000150">
    <property type="entry name" value="Ubiquitin-like protein ATG12"/>
    <property type="match status" value="1"/>
</dbReference>
<dbReference type="EMBL" id="SPOF01000015">
    <property type="protein sequence ID" value="TIB13252.1"/>
    <property type="molecule type" value="Genomic_DNA"/>
</dbReference>
<evidence type="ECO:0000313" key="11">
    <source>
        <dbReference type="EMBL" id="TIB41949.1"/>
    </source>
</evidence>
<comment type="function">
    <text evidence="7">Ubiquitin-like protein involved in cytoplasm to vacuole transport (Cvt), autophagy vesicles formation, mitophagy, and nucleophagy. Conjugation with ATG5 through a ubiquitin-like conjugating system involving also ATG7 as an E1-like activating enzyme and ATG10 as an E2-like conjugating enzyme, is essential for its function. The ATG12-ATG5 conjugate functions as an E3-like enzyme which is required for lipidation of ATG8 and ATG8 association to the vesicle membranes.</text>
</comment>
<evidence type="ECO:0000256" key="2">
    <source>
        <dbReference type="ARBA" id="ARBA00011288"/>
    </source>
</evidence>
<sequence>MSGGEPPTLPPLPTSEALFSPKNSPNLDTIGSPQPRSIASTQNQRSAVDDIVDIEAAYNEHGVVVRFKAIGAAPIMKQNFYKISDSNKFSTVIQFLRKECGLSNSNCPVFCYVNSAFAPSPDDSIGNLYKCYGTDGHVIVNYSTSVAWG</sequence>
<dbReference type="Pfam" id="PF04110">
    <property type="entry name" value="APG12"/>
    <property type="match status" value="1"/>
</dbReference>
<evidence type="ECO:0000313" key="10">
    <source>
        <dbReference type="EMBL" id="TIB13252.1"/>
    </source>
</evidence>
<dbReference type="GO" id="GO:0000422">
    <property type="term" value="P:autophagy of mitochondrion"/>
    <property type="evidence" value="ECO:0007669"/>
    <property type="project" value="TreeGrafter"/>
</dbReference>
<evidence type="ECO:0000256" key="6">
    <source>
        <dbReference type="ARBA" id="ARBA00023006"/>
    </source>
</evidence>
<organism evidence="10 12">
    <name type="scientific">Wallemia ichthyophaga</name>
    <dbReference type="NCBI Taxonomy" id="245174"/>
    <lineage>
        <taxon>Eukaryota</taxon>
        <taxon>Fungi</taxon>
        <taxon>Dikarya</taxon>
        <taxon>Basidiomycota</taxon>
        <taxon>Wallemiomycotina</taxon>
        <taxon>Wallemiomycetes</taxon>
        <taxon>Wallemiales</taxon>
        <taxon>Wallemiaceae</taxon>
        <taxon>Wallemia</taxon>
    </lineage>
</organism>
<reference evidence="12 13" key="1">
    <citation type="submission" date="2019-03" db="EMBL/GenBank/DDBJ databases">
        <title>Sequencing 23 genomes of Wallemia ichthyophaga.</title>
        <authorList>
            <person name="Gostincar C."/>
        </authorList>
    </citation>
    <scope>NUCLEOTIDE SEQUENCE [LARGE SCALE GENOMIC DNA]</scope>
    <source>
        <strain evidence="11 13">EXF-6200</strain>
        <strain evidence="10 12">EXF-8621</strain>
    </source>
</reference>
<dbReference type="PANTHER" id="PTHR13385:SF0">
    <property type="entry name" value="UBIQUITIN-LIKE PROTEIN ATG12"/>
    <property type="match status" value="1"/>
</dbReference>
<dbReference type="SUPFAM" id="SSF54236">
    <property type="entry name" value="Ubiquitin-like"/>
    <property type="match status" value="1"/>
</dbReference>
<dbReference type="PANTHER" id="PTHR13385">
    <property type="entry name" value="AUTOPHAGY PROTEIN 12"/>
    <property type="match status" value="1"/>
</dbReference>
<dbReference type="CDD" id="cd01612">
    <property type="entry name" value="Ubl_ATG12"/>
    <property type="match status" value="1"/>
</dbReference>
<dbReference type="Gene3D" id="3.10.20.90">
    <property type="entry name" value="Phosphatidylinositol 3-kinase Catalytic Subunit, Chain A, domain 1"/>
    <property type="match status" value="1"/>
</dbReference>
<feature type="compositionally biased region" description="Polar residues" evidence="9">
    <location>
        <begin position="21"/>
        <end position="44"/>
    </location>
</feature>
<dbReference type="Proteomes" id="UP000306954">
    <property type="component" value="Unassembled WGS sequence"/>
</dbReference>
<protein>
    <recommendedName>
        <fullName evidence="3 8">Ubiquitin-like protein ATG12</fullName>
    </recommendedName>
</protein>
<comment type="subunit">
    <text evidence="2 8">Forms a conjugate with ATG5.</text>
</comment>
<dbReference type="GO" id="GO:0019776">
    <property type="term" value="F:Atg8-family ligase activity"/>
    <property type="evidence" value="ECO:0007669"/>
    <property type="project" value="TreeGrafter"/>
</dbReference>
<feature type="region of interest" description="Disordered" evidence="9">
    <location>
        <begin position="1"/>
        <end position="44"/>
    </location>
</feature>
<proteinExistence type="inferred from homology"/>
<dbReference type="GO" id="GO:0061723">
    <property type="term" value="P:glycophagy"/>
    <property type="evidence" value="ECO:0007669"/>
    <property type="project" value="TreeGrafter"/>
</dbReference>
<accession>A0A4T0HFK1</accession>
<comment type="subcellular location">
    <subcellularLocation>
        <location evidence="8">Preautophagosomal structure membrane</location>
        <topology evidence="8">Peripheral membrane protein</topology>
    </subcellularLocation>
</comment>
<keyword evidence="8" id="KW-0472">Membrane</keyword>
<evidence type="ECO:0000256" key="7">
    <source>
        <dbReference type="ARBA" id="ARBA00025360"/>
    </source>
</evidence>
<dbReference type="AlphaFoldDB" id="A0A4T0HFK1"/>
<dbReference type="GO" id="GO:0034727">
    <property type="term" value="P:piecemeal microautophagy of the nucleus"/>
    <property type="evidence" value="ECO:0007669"/>
    <property type="project" value="TreeGrafter"/>
</dbReference>